<feature type="domain" description="HMG box" evidence="5">
    <location>
        <begin position="59"/>
        <end position="127"/>
    </location>
</feature>
<feature type="DNA-binding region" description="HMG box" evidence="3">
    <location>
        <begin position="59"/>
        <end position="127"/>
    </location>
</feature>
<dbReference type="OMA" id="KMPQSAF"/>
<evidence type="ECO:0000256" key="2">
    <source>
        <dbReference type="ARBA" id="ARBA00023242"/>
    </source>
</evidence>
<feature type="compositionally biased region" description="Basic and acidic residues" evidence="4">
    <location>
        <begin position="142"/>
        <end position="158"/>
    </location>
</feature>
<evidence type="ECO:0000256" key="1">
    <source>
        <dbReference type="ARBA" id="ARBA00023125"/>
    </source>
</evidence>
<dbReference type="PANTHER" id="PTHR46040:SF3">
    <property type="entry name" value="HIGH MOBILITY GROUP PROTEIN 2"/>
    <property type="match status" value="1"/>
</dbReference>
<reference evidence="6" key="1">
    <citation type="submission" date="2021-01" db="EMBL/GenBank/DDBJ databases">
        <authorList>
            <consortium name="Genoscope - CEA"/>
            <person name="William W."/>
        </authorList>
    </citation>
    <scope>NUCLEOTIDE SEQUENCE</scope>
</reference>
<keyword evidence="2 3" id="KW-0539">Nucleus</keyword>
<dbReference type="PROSITE" id="PS50118">
    <property type="entry name" value="HMG_BOX_2"/>
    <property type="match status" value="1"/>
</dbReference>
<sequence>MENDQFAPKPYKKELFIFKEFLDGMRNLCDKYQKILPHIKQIRKRPKKYKKRIKDPQAPKMPQSAFIFYFKAMKQTFQKENQGKQFQEITSLIAKKWNELTQAEQEPYQKLSEEDRKRYNEEQKQYSVISQQSFSKYLQKKFRYDQRDSDREDIQPKQEEEEEDSFGGNIIQNHS</sequence>
<dbReference type="Pfam" id="PF00505">
    <property type="entry name" value="HMG_box"/>
    <property type="match status" value="1"/>
</dbReference>
<gene>
    <name evidence="6" type="ORF">PPRIM_AZ9-3.1.T1150074</name>
</gene>
<name>A0A8S1PF74_PARPR</name>
<evidence type="ECO:0000313" key="7">
    <source>
        <dbReference type="Proteomes" id="UP000688137"/>
    </source>
</evidence>
<dbReference type="GO" id="GO:0003677">
    <property type="term" value="F:DNA binding"/>
    <property type="evidence" value="ECO:0007669"/>
    <property type="project" value="UniProtKB-UniRule"/>
</dbReference>
<organism evidence="6 7">
    <name type="scientific">Paramecium primaurelia</name>
    <dbReference type="NCBI Taxonomy" id="5886"/>
    <lineage>
        <taxon>Eukaryota</taxon>
        <taxon>Sar</taxon>
        <taxon>Alveolata</taxon>
        <taxon>Ciliophora</taxon>
        <taxon>Intramacronucleata</taxon>
        <taxon>Oligohymenophorea</taxon>
        <taxon>Peniculida</taxon>
        <taxon>Parameciidae</taxon>
        <taxon>Paramecium</taxon>
    </lineage>
</organism>
<accession>A0A8S1PF74</accession>
<comment type="caution">
    <text evidence="6">The sequence shown here is derived from an EMBL/GenBank/DDBJ whole genome shotgun (WGS) entry which is preliminary data.</text>
</comment>
<feature type="region of interest" description="Disordered" evidence="4">
    <location>
        <begin position="142"/>
        <end position="175"/>
    </location>
</feature>
<evidence type="ECO:0000259" key="5">
    <source>
        <dbReference type="PROSITE" id="PS50118"/>
    </source>
</evidence>
<dbReference type="AlphaFoldDB" id="A0A8S1PF74"/>
<dbReference type="PANTHER" id="PTHR46040">
    <property type="entry name" value="HIGH MOBILITY GROUP PROTEIN 2"/>
    <property type="match status" value="1"/>
</dbReference>
<dbReference type="SMART" id="SM00398">
    <property type="entry name" value="HMG"/>
    <property type="match status" value="1"/>
</dbReference>
<feature type="compositionally biased region" description="Basic and acidic residues" evidence="4">
    <location>
        <begin position="111"/>
        <end position="124"/>
    </location>
</feature>
<keyword evidence="1 3" id="KW-0238">DNA-binding</keyword>
<dbReference type="GO" id="GO:0010468">
    <property type="term" value="P:regulation of gene expression"/>
    <property type="evidence" value="ECO:0007669"/>
    <property type="project" value="TreeGrafter"/>
</dbReference>
<protein>
    <recommendedName>
        <fullName evidence="5">HMG box domain-containing protein</fullName>
    </recommendedName>
</protein>
<proteinExistence type="predicted"/>
<evidence type="ECO:0000256" key="4">
    <source>
        <dbReference type="SAM" id="MobiDB-lite"/>
    </source>
</evidence>
<dbReference type="GO" id="GO:0005634">
    <property type="term" value="C:nucleus"/>
    <property type="evidence" value="ECO:0007669"/>
    <property type="project" value="UniProtKB-UniRule"/>
</dbReference>
<evidence type="ECO:0000256" key="3">
    <source>
        <dbReference type="PROSITE-ProRule" id="PRU00267"/>
    </source>
</evidence>
<dbReference type="Proteomes" id="UP000688137">
    <property type="component" value="Unassembled WGS sequence"/>
</dbReference>
<evidence type="ECO:0000313" key="6">
    <source>
        <dbReference type="EMBL" id="CAD8101363.1"/>
    </source>
</evidence>
<feature type="region of interest" description="Disordered" evidence="4">
    <location>
        <begin position="104"/>
        <end position="125"/>
    </location>
</feature>
<dbReference type="EMBL" id="CAJJDM010000118">
    <property type="protein sequence ID" value="CAD8101363.1"/>
    <property type="molecule type" value="Genomic_DNA"/>
</dbReference>
<dbReference type="InterPro" id="IPR051965">
    <property type="entry name" value="ChromReg_NeuronalGeneExpr"/>
</dbReference>
<dbReference type="InterPro" id="IPR009071">
    <property type="entry name" value="HMG_box_dom"/>
</dbReference>
<keyword evidence="7" id="KW-1185">Reference proteome</keyword>